<dbReference type="PROSITE" id="PS50082">
    <property type="entry name" value="WD_REPEATS_2"/>
    <property type="match status" value="2"/>
</dbReference>
<dbReference type="GO" id="GO:0016226">
    <property type="term" value="P:iron-sulfur cluster assembly"/>
    <property type="evidence" value="ECO:0007669"/>
    <property type="project" value="TreeGrafter"/>
</dbReference>
<dbReference type="PROSITE" id="PS50294">
    <property type="entry name" value="WD_REPEATS_REGION"/>
    <property type="match status" value="1"/>
</dbReference>
<dbReference type="Pfam" id="PF00400">
    <property type="entry name" value="WD40"/>
    <property type="match status" value="2"/>
</dbReference>
<evidence type="ECO:0000313" key="2">
    <source>
        <dbReference type="EMBL" id="CAD8128370.1"/>
    </source>
</evidence>
<proteinExistence type="predicted"/>
<protein>
    <submittedName>
        <fullName evidence="2">Uncharacterized protein</fullName>
    </submittedName>
</protein>
<keyword evidence="3" id="KW-1185">Reference proteome</keyword>
<feature type="repeat" description="WD" evidence="1">
    <location>
        <begin position="102"/>
        <end position="133"/>
    </location>
</feature>
<keyword evidence="1" id="KW-0853">WD repeat</keyword>
<reference evidence="2" key="1">
    <citation type="submission" date="2021-01" db="EMBL/GenBank/DDBJ databases">
        <authorList>
            <consortium name="Genoscope - CEA"/>
            <person name="William W."/>
        </authorList>
    </citation>
    <scope>NUCLEOTIDE SEQUENCE</scope>
</reference>
<sequence>MTELYQDQSTYQLIEQIKVKQYCTAIAILSDNSYVLASCWKMIKVFQFKKEIMKQVNFINGHNNRITVLEFYKNYKVSSDWDGSIKIWSINRIHSSKCLQKIQAHKQVILGLVINDEKNCIISSSQDKKIKFWTEKNGWQLLGQTNLLQLRQVNLCYGITKTQNIKCWNIVQKIEVDKEGYKLCLISNNLFTFQQWGENFMDVYELDSKNQFIKTKSIFVKGGTNCDCLFPQQYRKSKDLLVNKNGSFINLIRRQENNEFIPQMSIDLLAGESIYGQMSQDSQYLITWDKKSSLIQIRKYQNIN</sequence>
<dbReference type="PANTHER" id="PTHR19920">
    <property type="entry name" value="WD40 PROTEIN CIAO1"/>
    <property type="match status" value="1"/>
</dbReference>
<dbReference type="GO" id="GO:0097361">
    <property type="term" value="C:cytosolic [4Fe-4S] assembly targeting complex"/>
    <property type="evidence" value="ECO:0007669"/>
    <property type="project" value="TreeGrafter"/>
</dbReference>
<dbReference type="OrthoDB" id="406844at2759"/>
<gene>
    <name evidence="2" type="ORF">PSON_ATCC_30995.1.T1860060</name>
</gene>
<dbReference type="Proteomes" id="UP000692954">
    <property type="component" value="Unassembled WGS sequence"/>
</dbReference>
<evidence type="ECO:0000313" key="3">
    <source>
        <dbReference type="Proteomes" id="UP000692954"/>
    </source>
</evidence>
<accession>A0A8S1RMQ7</accession>
<dbReference type="PANTHER" id="PTHR19920:SF0">
    <property type="entry name" value="CYTOSOLIC IRON-SULFUR PROTEIN ASSEMBLY PROTEIN CIAO1-RELATED"/>
    <property type="match status" value="1"/>
</dbReference>
<comment type="caution">
    <text evidence="2">The sequence shown here is derived from an EMBL/GenBank/DDBJ whole genome shotgun (WGS) entry which is preliminary data.</text>
</comment>
<dbReference type="EMBL" id="CAJJDN010000186">
    <property type="protein sequence ID" value="CAD8128370.1"/>
    <property type="molecule type" value="Genomic_DNA"/>
</dbReference>
<dbReference type="AlphaFoldDB" id="A0A8S1RMQ7"/>
<organism evidence="2 3">
    <name type="scientific">Paramecium sonneborni</name>
    <dbReference type="NCBI Taxonomy" id="65129"/>
    <lineage>
        <taxon>Eukaryota</taxon>
        <taxon>Sar</taxon>
        <taxon>Alveolata</taxon>
        <taxon>Ciliophora</taxon>
        <taxon>Intramacronucleata</taxon>
        <taxon>Oligohymenophorea</taxon>
        <taxon>Peniculida</taxon>
        <taxon>Parameciidae</taxon>
        <taxon>Paramecium</taxon>
    </lineage>
</organism>
<dbReference type="InterPro" id="IPR001680">
    <property type="entry name" value="WD40_rpt"/>
</dbReference>
<evidence type="ECO:0000256" key="1">
    <source>
        <dbReference type="PROSITE-ProRule" id="PRU00221"/>
    </source>
</evidence>
<feature type="repeat" description="WD" evidence="1">
    <location>
        <begin position="59"/>
        <end position="91"/>
    </location>
</feature>
<name>A0A8S1RMQ7_9CILI</name>
<dbReference type="SMART" id="SM00320">
    <property type="entry name" value="WD40"/>
    <property type="match status" value="3"/>
</dbReference>